<sequence length="195" mass="21682">MANAAGVGAVALIDQLRNRTRDLHEGLELDLDWERRMATLKGYTRLLARWWGFHAVFEPLLETKPPFVGLDGRGKLHLIERDLHHLGFSPDAIAALPRIEALTFLSDRASMVGAMYVVEGSTLGGQVISRHVRHLHGPEISDGACAYFLGYGKAATAPMWRAFQDRLLGIESSSHDAVVTGARQTFQTLRDWLPR</sequence>
<reference evidence="1" key="2">
    <citation type="submission" date="2021-08" db="EMBL/GenBank/DDBJ databases">
        <authorList>
            <person name="Tani A."/>
            <person name="Ola A."/>
            <person name="Ogura Y."/>
            <person name="Katsura K."/>
            <person name="Hayashi T."/>
        </authorList>
    </citation>
    <scope>NUCLEOTIDE SEQUENCE</scope>
    <source>
        <strain evidence="1">DSM 19015</strain>
    </source>
</reference>
<accession>A0ABQ4S1M9</accession>
<dbReference type="EMBL" id="BPQP01000059">
    <property type="protein sequence ID" value="GJD96394.1"/>
    <property type="molecule type" value="Genomic_DNA"/>
</dbReference>
<dbReference type="Gene3D" id="1.20.910.10">
    <property type="entry name" value="Heme oxygenase-like"/>
    <property type="match status" value="1"/>
</dbReference>
<reference evidence="1" key="1">
    <citation type="journal article" date="2021" name="Front. Microbiol.">
        <title>Comprehensive Comparative Genomics and Phenotyping of Methylobacterium Species.</title>
        <authorList>
            <person name="Alessa O."/>
            <person name="Ogura Y."/>
            <person name="Fujitani Y."/>
            <person name="Takami H."/>
            <person name="Hayashi T."/>
            <person name="Sahin N."/>
            <person name="Tani A."/>
        </authorList>
    </citation>
    <scope>NUCLEOTIDE SEQUENCE</scope>
    <source>
        <strain evidence="1">DSM 19015</strain>
    </source>
</reference>
<comment type="caution">
    <text evidence="1">The sequence shown here is derived from an EMBL/GenBank/DDBJ whole genome shotgun (WGS) entry which is preliminary data.</text>
</comment>
<evidence type="ECO:0000313" key="2">
    <source>
        <dbReference type="Proteomes" id="UP001055125"/>
    </source>
</evidence>
<proteinExistence type="predicted"/>
<protein>
    <recommendedName>
        <fullName evidence="3">Heme oxygenase</fullName>
    </recommendedName>
</protein>
<evidence type="ECO:0000313" key="1">
    <source>
        <dbReference type="EMBL" id="GJD96394.1"/>
    </source>
</evidence>
<dbReference type="InterPro" id="IPR016053">
    <property type="entry name" value="Haem_Oase-like"/>
</dbReference>
<dbReference type="InterPro" id="IPR016084">
    <property type="entry name" value="Haem_Oase-like_multi-hlx"/>
</dbReference>
<dbReference type="Proteomes" id="UP001055125">
    <property type="component" value="Unassembled WGS sequence"/>
</dbReference>
<keyword evidence="2" id="KW-1185">Reference proteome</keyword>
<dbReference type="SUPFAM" id="SSF48613">
    <property type="entry name" value="Heme oxygenase-like"/>
    <property type="match status" value="1"/>
</dbReference>
<name>A0ABQ4S1M9_9HYPH</name>
<gene>
    <name evidence="1" type="ORF">OCOJLMKI_3615</name>
</gene>
<dbReference type="Pfam" id="PF01126">
    <property type="entry name" value="Heme_oxygenase"/>
    <property type="match status" value="1"/>
</dbReference>
<dbReference type="CDD" id="cd19166">
    <property type="entry name" value="HemeO-bac"/>
    <property type="match status" value="1"/>
</dbReference>
<dbReference type="RefSeq" id="WP_238245496.1">
    <property type="nucleotide sequence ID" value="NZ_BPQP01000059.1"/>
</dbReference>
<evidence type="ECO:0008006" key="3">
    <source>
        <dbReference type="Google" id="ProtNLM"/>
    </source>
</evidence>
<organism evidence="1 2">
    <name type="scientific">Methylobacterium iners</name>
    <dbReference type="NCBI Taxonomy" id="418707"/>
    <lineage>
        <taxon>Bacteria</taxon>
        <taxon>Pseudomonadati</taxon>
        <taxon>Pseudomonadota</taxon>
        <taxon>Alphaproteobacteria</taxon>
        <taxon>Hyphomicrobiales</taxon>
        <taxon>Methylobacteriaceae</taxon>
        <taxon>Methylobacterium</taxon>
    </lineage>
</organism>